<evidence type="ECO:0000259" key="1">
    <source>
        <dbReference type="Pfam" id="PF07735"/>
    </source>
</evidence>
<dbReference type="InterPro" id="IPR012885">
    <property type="entry name" value="F-box_Sdz-33"/>
</dbReference>
<protein>
    <submittedName>
        <fullName evidence="3">FBA_2 domain-containing protein</fullName>
    </submittedName>
</protein>
<name>A0A1I7U1B6_9PELO</name>
<reference evidence="3" key="1">
    <citation type="submission" date="2016-11" db="UniProtKB">
        <authorList>
            <consortium name="WormBaseParasite"/>
        </authorList>
    </citation>
    <scope>IDENTIFICATION</scope>
</reference>
<accession>A0A1I7U1B6</accession>
<dbReference type="AlphaFoldDB" id="A0A1I7U1B6"/>
<dbReference type="PANTHER" id="PTHR21503:SF8">
    <property type="entry name" value="F-BOX ASSOCIATED DOMAIN-CONTAINING PROTEIN-RELATED"/>
    <property type="match status" value="1"/>
</dbReference>
<dbReference type="WBParaSite" id="Csp11.Scaffold629.g13858.t1">
    <property type="protein sequence ID" value="Csp11.Scaffold629.g13858.t1"/>
    <property type="gene ID" value="Csp11.Scaffold629.g13858"/>
</dbReference>
<dbReference type="Proteomes" id="UP000095282">
    <property type="component" value="Unplaced"/>
</dbReference>
<feature type="domain" description="Sdz-33 F-box" evidence="1">
    <location>
        <begin position="180"/>
        <end position="242"/>
    </location>
</feature>
<evidence type="ECO:0000313" key="3">
    <source>
        <dbReference type="WBParaSite" id="Csp11.Scaffold629.g13858.t1"/>
    </source>
</evidence>
<dbReference type="Pfam" id="PF07735">
    <property type="entry name" value="FBA_2"/>
    <property type="match status" value="1"/>
</dbReference>
<dbReference type="eggNOG" id="ENOG502TK42">
    <property type="taxonomic scope" value="Eukaryota"/>
</dbReference>
<dbReference type="PANTHER" id="PTHR21503">
    <property type="entry name" value="F-BOX-CONTAINING HYPOTHETICAL PROTEIN C.ELEGANS"/>
    <property type="match status" value="1"/>
</dbReference>
<proteinExistence type="predicted"/>
<sequence>MFPLLQLPLLCIQEVTDQWEFWDLYNFSILSKRAKGISKRKKGSNLKVELDLSHRSLKIVGGFSFYFHRDRFLDDWKKRGSMDPNVSSFIQETQHFMDVFNCPFERMDMHLDYYLEDDQLIMMIDWMNGMKTEIKEIVIQSATWSMLKIFMNRFKKSIERLFFDKVTYSHQYVISIHKRLNFEIKDLLLSRYSQWIHLDLFLSMDTERMRVDRSRLSGEDLNVFLRSWQEGKTNRKLKYLEMETCWKCDVKDVLKDCGGEIMDPRTINLKFREHGNRDVWIRGGIHIRRNDGRLAVISSSGYKYYEEKEETHRRQIQDYEIAQEIWNSENSPVKWFAKFYFIYIF</sequence>
<organism evidence="2 3">
    <name type="scientific">Caenorhabditis tropicalis</name>
    <dbReference type="NCBI Taxonomy" id="1561998"/>
    <lineage>
        <taxon>Eukaryota</taxon>
        <taxon>Metazoa</taxon>
        <taxon>Ecdysozoa</taxon>
        <taxon>Nematoda</taxon>
        <taxon>Chromadorea</taxon>
        <taxon>Rhabditida</taxon>
        <taxon>Rhabditina</taxon>
        <taxon>Rhabditomorpha</taxon>
        <taxon>Rhabditoidea</taxon>
        <taxon>Rhabditidae</taxon>
        <taxon>Peloderinae</taxon>
        <taxon>Caenorhabditis</taxon>
    </lineage>
</organism>
<evidence type="ECO:0000313" key="2">
    <source>
        <dbReference type="Proteomes" id="UP000095282"/>
    </source>
</evidence>
<keyword evidence="2" id="KW-1185">Reference proteome</keyword>